<sequence>MFEIDKLQFGRFLSVRRKEKNLTQKALAEKLFISDKAVSKWERGLSLPDISLLIPLADILDITVTELLEGKRMEESYTEHSKQVEELVKKALAFSDKPPEKSAERRKKHRIICASGALFAVVQWPVIFLISENFLNVINSGILTLQVIGLIFMFYFWIYAKERLPAYYDENPIHCYHDGYFEMNMPPLCFNNRNWPHILRVCRIWSLLDTTVIPVCIFCINLLIPETWHLDIFFIIMFCCSLGGFFVPVYLVGKKYE</sequence>
<feature type="transmembrane region" description="Helical" evidence="2">
    <location>
        <begin position="204"/>
        <end position="224"/>
    </location>
</feature>
<evidence type="ECO:0000313" key="4">
    <source>
        <dbReference type="EMBL" id="EMZ24742.1"/>
    </source>
</evidence>
<dbReference type="OrthoDB" id="9813152at2"/>
<name>N2A5W0_9FIRM</name>
<protein>
    <recommendedName>
        <fullName evidence="3">HTH cro/C1-type domain-containing protein</fullName>
    </recommendedName>
</protein>
<dbReference type="GO" id="GO:0003677">
    <property type="term" value="F:DNA binding"/>
    <property type="evidence" value="ECO:0007669"/>
    <property type="project" value="UniProtKB-KW"/>
</dbReference>
<gene>
    <name evidence="4" type="ORF">C823_03046</name>
</gene>
<organism evidence="4 5">
    <name type="scientific">Eubacterium plexicaudatum ASF492</name>
    <dbReference type="NCBI Taxonomy" id="1235802"/>
    <lineage>
        <taxon>Bacteria</taxon>
        <taxon>Bacillati</taxon>
        <taxon>Bacillota</taxon>
        <taxon>Clostridia</taxon>
        <taxon>Eubacteriales</taxon>
        <taxon>Eubacteriaceae</taxon>
        <taxon>Eubacterium</taxon>
    </lineage>
</organism>
<keyword evidence="2" id="KW-0812">Transmembrane</keyword>
<dbReference type="PATRIC" id="fig|1235802.3.peg.3223"/>
<dbReference type="eggNOG" id="COG1396">
    <property type="taxonomic scope" value="Bacteria"/>
</dbReference>
<dbReference type="InterPro" id="IPR001387">
    <property type="entry name" value="Cro/C1-type_HTH"/>
</dbReference>
<feature type="transmembrane region" description="Helical" evidence="2">
    <location>
        <begin position="111"/>
        <end position="131"/>
    </location>
</feature>
<reference evidence="4 5" key="1">
    <citation type="journal article" date="2014" name="Genome Announc.">
        <title>Draft genome sequences of the altered schaedler flora, a defined bacterial community from gnotobiotic mice.</title>
        <authorList>
            <person name="Wannemuehler M.J."/>
            <person name="Overstreet A.M."/>
            <person name="Ward D.V."/>
            <person name="Phillips G.J."/>
        </authorList>
    </citation>
    <scope>NUCLEOTIDE SEQUENCE [LARGE SCALE GENOMIC DNA]</scope>
    <source>
        <strain evidence="4 5">ASF492</strain>
    </source>
</reference>
<proteinExistence type="predicted"/>
<dbReference type="CDD" id="cd00093">
    <property type="entry name" value="HTH_XRE"/>
    <property type="match status" value="1"/>
</dbReference>
<feature type="domain" description="HTH cro/C1-type" evidence="3">
    <location>
        <begin position="13"/>
        <end position="67"/>
    </location>
</feature>
<evidence type="ECO:0000259" key="3">
    <source>
        <dbReference type="PROSITE" id="PS50943"/>
    </source>
</evidence>
<dbReference type="Pfam" id="PF01381">
    <property type="entry name" value="HTH_3"/>
    <property type="match status" value="1"/>
</dbReference>
<feature type="transmembrane region" description="Helical" evidence="2">
    <location>
        <begin position="137"/>
        <end position="158"/>
    </location>
</feature>
<keyword evidence="2" id="KW-0472">Membrane</keyword>
<dbReference type="HOGENOM" id="CLU_093411_0_0_9"/>
<dbReference type="Proteomes" id="UP000012589">
    <property type="component" value="Unassembled WGS sequence"/>
</dbReference>
<feature type="transmembrane region" description="Helical" evidence="2">
    <location>
        <begin position="230"/>
        <end position="252"/>
    </location>
</feature>
<accession>N2A5W0</accession>
<dbReference type="AlphaFoldDB" id="N2A5W0"/>
<keyword evidence="5" id="KW-1185">Reference proteome</keyword>
<keyword evidence="1" id="KW-0238">DNA-binding</keyword>
<dbReference type="STRING" id="1235802.C823_03046"/>
<dbReference type="PROSITE" id="PS50943">
    <property type="entry name" value="HTH_CROC1"/>
    <property type="match status" value="1"/>
</dbReference>
<dbReference type="Gene3D" id="1.10.260.40">
    <property type="entry name" value="lambda repressor-like DNA-binding domains"/>
    <property type="match status" value="1"/>
</dbReference>
<keyword evidence="2" id="KW-1133">Transmembrane helix</keyword>
<comment type="caution">
    <text evidence="4">The sequence shown here is derived from an EMBL/GenBank/DDBJ whole genome shotgun (WGS) entry which is preliminary data.</text>
</comment>
<dbReference type="PANTHER" id="PTHR46558:SF4">
    <property type="entry name" value="DNA-BIDING PHAGE PROTEIN"/>
    <property type="match status" value="1"/>
</dbReference>
<dbReference type="InterPro" id="IPR010982">
    <property type="entry name" value="Lambda_DNA-bd_dom_sf"/>
</dbReference>
<evidence type="ECO:0000313" key="5">
    <source>
        <dbReference type="Proteomes" id="UP000012589"/>
    </source>
</evidence>
<evidence type="ECO:0000256" key="2">
    <source>
        <dbReference type="SAM" id="Phobius"/>
    </source>
</evidence>
<dbReference type="SMART" id="SM00530">
    <property type="entry name" value="HTH_XRE"/>
    <property type="match status" value="1"/>
</dbReference>
<evidence type="ECO:0000256" key="1">
    <source>
        <dbReference type="ARBA" id="ARBA00023125"/>
    </source>
</evidence>
<dbReference type="EMBL" id="AQFT01000092">
    <property type="protein sequence ID" value="EMZ24742.1"/>
    <property type="molecule type" value="Genomic_DNA"/>
</dbReference>
<dbReference type="PANTHER" id="PTHR46558">
    <property type="entry name" value="TRACRIPTIONAL REGULATORY PROTEIN-RELATED-RELATED"/>
    <property type="match status" value="1"/>
</dbReference>
<dbReference type="SUPFAM" id="SSF47413">
    <property type="entry name" value="lambda repressor-like DNA-binding domains"/>
    <property type="match status" value="1"/>
</dbReference>